<gene>
    <name evidence="8" type="ORF">CTOB1V02_LOCUS2828</name>
</gene>
<dbReference type="EMBL" id="OB660457">
    <property type="protein sequence ID" value="CAD7224876.1"/>
    <property type="molecule type" value="Genomic_DNA"/>
</dbReference>
<dbReference type="InterPro" id="IPR005142">
    <property type="entry name" value="eRF1_3"/>
</dbReference>
<evidence type="ECO:0000256" key="2">
    <source>
        <dbReference type="ARBA" id="ARBA00004496"/>
    </source>
</evidence>
<dbReference type="InterPro" id="IPR005140">
    <property type="entry name" value="eRF1_Pelota-like_N"/>
</dbReference>
<protein>
    <recommendedName>
        <fullName evidence="6">Protein pelota homolog</fullName>
    </recommendedName>
</protein>
<accession>A0A7R8W4V9</accession>
<dbReference type="GO" id="GO:0032790">
    <property type="term" value="P:ribosome disassembly"/>
    <property type="evidence" value="ECO:0007669"/>
    <property type="project" value="TreeGrafter"/>
</dbReference>
<evidence type="ECO:0000313" key="8">
    <source>
        <dbReference type="EMBL" id="CAD7224876.1"/>
    </source>
</evidence>
<evidence type="ECO:0000256" key="6">
    <source>
        <dbReference type="RuleBase" id="RU362019"/>
    </source>
</evidence>
<dbReference type="Gene3D" id="3.30.420.60">
    <property type="entry name" value="eRF1 domain 2"/>
    <property type="match status" value="1"/>
</dbReference>
<dbReference type="InterPro" id="IPR038069">
    <property type="entry name" value="Pelota/DOM34_N"/>
</dbReference>
<evidence type="ECO:0000256" key="4">
    <source>
        <dbReference type="ARBA" id="ARBA00022490"/>
    </source>
</evidence>
<dbReference type="Gene3D" id="2.30.30.870">
    <property type="entry name" value="Pelota, domain A"/>
    <property type="match status" value="1"/>
</dbReference>
<dbReference type="Pfam" id="PF26356">
    <property type="entry name" value="Pelota_N"/>
    <property type="match status" value="1"/>
</dbReference>
<dbReference type="SUPFAM" id="SSF55315">
    <property type="entry name" value="L30e-like"/>
    <property type="match status" value="1"/>
</dbReference>
<dbReference type="GO" id="GO:0070651">
    <property type="term" value="P:nonfunctional rRNA decay"/>
    <property type="evidence" value="ECO:0007669"/>
    <property type="project" value="TreeGrafter"/>
</dbReference>
<proteinExistence type="inferred from homology"/>
<dbReference type="Pfam" id="PF03465">
    <property type="entry name" value="eRF1_3"/>
    <property type="match status" value="1"/>
</dbReference>
<comment type="cofactor">
    <cofactor evidence="1 6">
        <name>a divalent metal cation</name>
        <dbReference type="ChEBI" id="CHEBI:60240"/>
    </cofactor>
</comment>
<dbReference type="OrthoDB" id="10249111at2759"/>
<comment type="similarity">
    <text evidence="3 6">Belongs to the eukaryotic release factor 1 family. Pelota subfamily.</text>
</comment>
<dbReference type="Gene3D" id="3.30.1330.30">
    <property type="match status" value="1"/>
</dbReference>
<comment type="function">
    <text evidence="6">Component of the Pelota-HBS1L complex, a complex that recognizes stalled ribosomes and triggers the No-Go Decay (NGD) pathway. In the Pelota-HBS1L complex, pelo recognizes ribosomes stalled at the 3' end of an mRNA and engages stalled ribosomes by destabilizing mRNA in the mRNA channel.</text>
</comment>
<keyword evidence="4 6" id="KW-0963">Cytoplasm</keyword>
<evidence type="ECO:0000259" key="7">
    <source>
        <dbReference type="SMART" id="SM01194"/>
    </source>
</evidence>
<dbReference type="PANTHER" id="PTHR10853:SF0">
    <property type="entry name" value="PROTEIN PELOTA HOMOLOG"/>
    <property type="match status" value="1"/>
</dbReference>
<feature type="domain" description="eRF1/Pelota-like N-terminal" evidence="7">
    <location>
        <begin position="1"/>
        <end position="130"/>
    </location>
</feature>
<organism evidence="8">
    <name type="scientific">Cyprideis torosa</name>
    <dbReference type="NCBI Taxonomy" id="163714"/>
    <lineage>
        <taxon>Eukaryota</taxon>
        <taxon>Metazoa</taxon>
        <taxon>Ecdysozoa</taxon>
        <taxon>Arthropoda</taxon>
        <taxon>Crustacea</taxon>
        <taxon>Oligostraca</taxon>
        <taxon>Ostracoda</taxon>
        <taxon>Podocopa</taxon>
        <taxon>Podocopida</taxon>
        <taxon>Cytherocopina</taxon>
        <taxon>Cytheroidea</taxon>
        <taxon>Cytherideidae</taxon>
        <taxon>Cyprideis</taxon>
    </lineage>
</organism>
<dbReference type="GO" id="GO:0046872">
    <property type="term" value="F:metal ion binding"/>
    <property type="evidence" value="ECO:0007669"/>
    <property type="project" value="UniProtKB-KW"/>
</dbReference>
<dbReference type="InterPro" id="IPR029064">
    <property type="entry name" value="Ribosomal_eL30-like_sf"/>
</dbReference>
<dbReference type="GO" id="GO:0005737">
    <property type="term" value="C:cytoplasm"/>
    <property type="evidence" value="ECO:0007669"/>
    <property type="project" value="UniProtKB-SubCell"/>
</dbReference>
<dbReference type="SUPFAM" id="SSF159065">
    <property type="entry name" value="Dom34/Pelota N-terminal domain-like"/>
    <property type="match status" value="1"/>
</dbReference>
<dbReference type="NCBIfam" id="TIGR00111">
    <property type="entry name" value="pelota"/>
    <property type="match status" value="1"/>
</dbReference>
<dbReference type="InterPro" id="IPR058547">
    <property type="entry name" value="Pelota_N"/>
</dbReference>
<dbReference type="SUPFAM" id="SSF53137">
    <property type="entry name" value="Translational machinery components"/>
    <property type="match status" value="1"/>
</dbReference>
<evidence type="ECO:0000256" key="3">
    <source>
        <dbReference type="ARBA" id="ARBA00009504"/>
    </source>
</evidence>
<dbReference type="InterPro" id="IPR004405">
    <property type="entry name" value="TF_pelota"/>
</dbReference>
<dbReference type="GO" id="GO:0070966">
    <property type="term" value="P:nuclear-transcribed mRNA catabolic process, no-go decay"/>
    <property type="evidence" value="ECO:0007669"/>
    <property type="project" value="InterPro"/>
</dbReference>
<dbReference type="InterPro" id="IPR042226">
    <property type="entry name" value="eFR1_2_sf"/>
</dbReference>
<keyword evidence="5 6" id="KW-0479">Metal-binding</keyword>
<dbReference type="InterPro" id="IPR005141">
    <property type="entry name" value="eRF1_2"/>
</dbReference>
<dbReference type="Pfam" id="PF03464">
    <property type="entry name" value="eRF1_2"/>
    <property type="match status" value="1"/>
</dbReference>
<dbReference type="SMART" id="SM01194">
    <property type="entry name" value="eRF1_1"/>
    <property type="match status" value="1"/>
</dbReference>
<dbReference type="GO" id="GO:0071025">
    <property type="term" value="P:RNA surveillance"/>
    <property type="evidence" value="ECO:0007669"/>
    <property type="project" value="InterPro"/>
</dbReference>
<dbReference type="FunFam" id="2.30.30.870:FF:000001">
    <property type="entry name" value="Protein pelota homolog"/>
    <property type="match status" value="1"/>
</dbReference>
<evidence type="ECO:0000256" key="1">
    <source>
        <dbReference type="ARBA" id="ARBA00001968"/>
    </source>
</evidence>
<sequence length="384" mass="42741">MKLTHRALERDRSGSMGLIPENSEDMWHAYNLIQAGDTVRSSTFRKVQVETGSGSAASNRVRTTLTIAVETVDFDANDGVLRVKGKNVVENEYVRLGAYHTLDLEVNRKFTLGKHEWDSIDLDRVNNACDPSQHADLAAVLVQEGLANVLLVTASMTLVRAKIDVHIPRKRKGNASQHDKGVIKFFEAVMQAVLRHVNFEVVKCVLLAGPGFVKDQFFEWMYQEAVKTENKLLIENKGKFMLVHASSGFKHSLKEILANPAVTSKISNTKASAEVKALQEFNTMLMTNPARAFYSLKHVLKAQEAGAIETLLISETLFRSTDIGKRKEYVRLVEAVKDSGAEVRIFSSLHPSGQQLDQLSGIAAILRFPMEELEDEPDSDSDDD</sequence>
<dbReference type="GO" id="GO:0070481">
    <property type="term" value="P:nuclear-transcribed mRNA catabolic process, non-stop decay"/>
    <property type="evidence" value="ECO:0007669"/>
    <property type="project" value="InterPro"/>
</dbReference>
<comment type="subcellular location">
    <subcellularLocation>
        <location evidence="2 6">Cytoplasm</location>
    </subcellularLocation>
</comment>
<reference evidence="8" key="1">
    <citation type="submission" date="2020-11" db="EMBL/GenBank/DDBJ databases">
        <authorList>
            <person name="Tran Van P."/>
        </authorList>
    </citation>
    <scope>NUCLEOTIDE SEQUENCE</scope>
</reference>
<dbReference type="FunFam" id="3.30.1330.30:FF:000008">
    <property type="entry name" value="Protein pelota homolog"/>
    <property type="match status" value="1"/>
</dbReference>
<evidence type="ECO:0000256" key="5">
    <source>
        <dbReference type="ARBA" id="ARBA00022723"/>
    </source>
</evidence>
<dbReference type="FunFam" id="3.30.420.60:FF:000002">
    <property type="entry name" value="Protein pelota homolog"/>
    <property type="match status" value="1"/>
</dbReference>
<dbReference type="PANTHER" id="PTHR10853">
    <property type="entry name" value="PELOTA"/>
    <property type="match status" value="1"/>
</dbReference>
<name>A0A7R8W4V9_9CRUS</name>
<dbReference type="AlphaFoldDB" id="A0A7R8W4V9"/>